<protein>
    <recommendedName>
        <fullName evidence="4">DUF2191 domain-containing protein</fullName>
    </recommendedName>
</protein>
<evidence type="ECO:0008006" key="4">
    <source>
        <dbReference type="Google" id="ProtNLM"/>
    </source>
</evidence>
<comment type="caution">
    <text evidence="2">The sequence shown here is derived from an EMBL/GenBank/DDBJ whole genome shotgun (WGS) entry which is preliminary data.</text>
</comment>
<keyword evidence="3" id="KW-1185">Reference proteome</keyword>
<evidence type="ECO:0000313" key="2">
    <source>
        <dbReference type="EMBL" id="SMP31277.1"/>
    </source>
</evidence>
<name>A0ABY1PCM0_9HYPH</name>
<reference evidence="2 3" key="1">
    <citation type="submission" date="2017-05" db="EMBL/GenBank/DDBJ databases">
        <authorList>
            <person name="Varghese N."/>
            <person name="Submissions S."/>
        </authorList>
    </citation>
    <scope>NUCLEOTIDE SEQUENCE [LARGE SCALE GENOMIC DNA]</scope>
    <source>
        <strain evidence="2 3">DSM 15949</strain>
    </source>
</reference>
<sequence length="79" mass="9148">MILQDAKQRLDQKSRKSLLGELATFMARAMFGAPADGQRKRRAKDLPRHLQQDIGLSDRSSSSSSFDDKWCDELRRLRR</sequence>
<evidence type="ECO:0000313" key="3">
    <source>
        <dbReference type="Proteomes" id="UP001157914"/>
    </source>
</evidence>
<organism evidence="2 3">
    <name type="scientific">Roseibium denhamense</name>
    <dbReference type="NCBI Taxonomy" id="76305"/>
    <lineage>
        <taxon>Bacteria</taxon>
        <taxon>Pseudomonadati</taxon>
        <taxon>Pseudomonadota</taxon>
        <taxon>Alphaproteobacteria</taxon>
        <taxon>Hyphomicrobiales</taxon>
        <taxon>Stappiaceae</taxon>
        <taxon>Roseibium</taxon>
    </lineage>
</organism>
<dbReference type="EMBL" id="FXTT01000004">
    <property type="protein sequence ID" value="SMP31277.1"/>
    <property type="molecule type" value="Genomic_DNA"/>
</dbReference>
<dbReference type="Proteomes" id="UP001157914">
    <property type="component" value="Unassembled WGS sequence"/>
</dbReference>
<evidence type="ECO:0000256" key="1">
    <source>
        <dbReference type="SAM" id="MobiDB-lite"/>
    </source>
</evidence>
<proteinExistence type="predicted"/>
<feature type="region of interest" description="Disordered" evidence="1">
    <location>
        <begin position="33"/>
        <end position="68"/>
    </location>
</feature>
<accession>A0ABY1PCM0</accession>
<gene>
    <name evidence="2" type="ORF">SAMN06265374_3411</name>
</gene>